<evidence type="ECO:0008006" key="2">
    <source>
        <dbReference type="Google" id="ProtNLM"/>
    </source>
</evidence>
<name>X1F684_9ZZZZ</name>
<dbReference type="AlphaFoldDB" id="X1F684"/>
<evidence type="ECO:0000313" key="1">
    <source>
        <dbReference type="EMBL" id="GAH24894.1"/>
    </source>
</evidence>
<organism evidence="1">
    <name type="scientific">marine sediment metagenome</name>
    <dbReference type="NCBI Taxonomy" id="412755"/>
    <lineage>
        <taxon>unclassified sequences</taxon>
        <taxon>metagenomes</taxon>
        <taxon>ecological metagenomes</taxon>
    </lineage>
</organism>
<proteinExistence type="predicted"/>
<gene>
    <name evidence="1" type="ORF">S01H4_65369</name>
</gene>
<feature type="non-terminal residue" evidence="1">
    <location>
        <position position="1"/>
    </location>
</feature>
<comment type="caution">
    <text evidence="1">The sequence shown here is derived from an EMBL/GenBank/DDBJ whole genome shotgun (WGS) entry which is preliminary data.</text>
</comment>
<reference evidence="1" key="1">
    <citation type="journal article" date="2014" name="Front. Microbiol.">
        <title>High frequency of phylogenetically diverse reductive dehalogenase-homologous genes in deep subseafloor sedimentary metagenomes.</title>
        <authorList>
            <person name="Kawai M."/>
            <person name="Futagami T."/>
            <person name="Toyoda A."/>
            <person name="Takaki Y."/>
            <person name="Nishi S."/>
            <person name="Hori S."/>
            <person name="Arai W."/>
            <person name="Tsubouchi T."/>
            <person name="Morono Y."/>
            <person name="Uchiyama I."/>
            <person name="Ito T."/>
            <person name="Fujiyama A."/>
            <person name="Inagaki F."/>
            <person name="Takami H."/>
        </authorList>
    </citation>
    <scope>NUCLEOTIDE SEQUENCE</scope>
    <source>
        <strain evidence="1">Expedition CK06-06</strain>
    </source>
</reference>
<sequence length="30" mass="3329">FTHHASMIHGDIASSLIEFCRFTGIEPIVV</sequence>
<accession>X1F684</accession>
<dbReference type="EMBL" id="BART01039976">
    <property type="protein sequence ID" value="GAH24894.1"/>
    <property type="molecule type" value="Genomic_DNA"/>
</dbReference>
<protein>
    <recommendedName>
        <fullName evidence="2">L-fucose isomerase C-terminal domain-containing protein</fullName>
    </recommendedName>
</protein>